<keyword evidence="4" id="KW-1185">Reference proteome</keyword>
<dbReference type="InterPro" id="IPR010730">
    <property type="entry name" value="HET"/>
</dbReference>
<dbReference type="InterPro" id="IPR058525">
    <property type="entry name" value="DUF8212"/>
</dbReference>
<comment type="caution">
    <text evidence="3">The sequence shown here is derived from an EMBL/GenBank/DDBJ whole genome shotgun (WGS) entry which is preliminary data.</text>
</comment>
<dbReference type="EMBL" id="MU865361">
    <property type="protein sequence ID" value="KAK4225685.1"/>
    <property type="molecule type" value="Genomic_DNA"/>
</dbReference>
<evidence type="ECO:0000259" key="1">
    <source>
        <dbReference type="Pfam" id="PF06985"/>
    </source>
</evidence>
<dbReference type="Pfam" id="PF06985">
    <property type="entry name" value="HET"/>
    <property type="match status" value="1"/>
</dbReference>
<dbReference type="Pfam" id="PF26640">
    <property type="entry name" value="DUF8212"/>
    <property type="match status" value="1"/>
</dbReference>
<evidence type="ECO:0000313" key="3">
    <source>
        <dbReference type="EMBL" id="KAK4225685.1"/>
    </source>
</evidence>
<feature type="domain" description="Heterokaryon incompatibility" evidence="1">
    <location>
        <begin position="24"/>
        <end position="119"/>
    </location>
</feature>
<proteinExistence type="predicted"/>
<accession>A0AAN7BLW1</accession>
<feature type="domain" description="DUF8212" evidence="2">
    <location>
        <begin position="227"/>
        <end position="258"/>
    </location>
</feature>
<dbReference type="Proteomes" id="UP001301958">
    <property type="component" value="Unassembled WGS sequence"/>
</dbReference>
<protein>
    <submittedName>
        <fullName evidence="3">Vegetative incompatibility HET containing-domain protein</fullName>
    </submittedName>
</protein>
<reference evidence="3" key="1">
    <citation type="journal article" date="2023" name="Mol. Phylogenet. Evol.">
        <title>Genome-scale phylogeny and comparative genomics of the fungal order Sordariales.</title>
        <authorList>
            <person name="Hensen N."/>
            <person name="Bonometti L."/>
            <person name="Westerberg I."/>
            <person name="Brannstrom I.O."/>
            <person name="Guillou S."/>
            <person name="Cros-Aarteil S."/>
            <person name="Calhoun S."/>
            <person name="Haridas S."/>
            <person name="Kuo A."/>
            <person name="Mondo S."/>
            <person name="Pangilinan J."/>
            <person name="Riley R."/>
            <person name="LaButti K."/>
            <person name="Andreopoulos B."/>
            <person name="Lipzen A."/>
            <person name="Chen C."/>
            <person name="Yan M."/>
            <person name="Daum C."/>
            <person name="Ng V."/>
            <person name="Clum A."/>
            <person name="Steindorff A."/>
            <person name="Ohm R.A."/>
            <person name="Martin F."/>
            <person name="Silar P."/>
            <person name="Natvig D.O."/>
            <person name="Lalanne C."/>
            <person name="Gautier V."/>
            <person name="Ament-Velasquez S.L."/>
            <person name="Kruys A."/>
            <person name="Hutchinson M.I."/>
            <person name="Powell A.J."/>
            <person name="Barry K."/>
            <person name="Miller A.N."/>
            <person name="Grigoriev I.V."/>
            <person name="Debuchy R."/>
            <person name="Gladieux P."/>
            <person name="Hiltunen Thoren M."/>
            <person name="Johannesson H."/>
        </authorList>
    </citation>
    <scope>NUCLEOTIDE SEQUENCE</scope>
    <source>
        <strain evidence="3">CBS 990.96</strain>
    </source>
</reference>
<dbReference type="AlphaFoldDB" id="A0AAN7BLW1"/>
<evidence type="ECO:0000313" key="4">
    <source>
        <dbReference type="Proteomes" id="UP001301958"/>
    </source>
</evidence>
<sequence>MWLINCSNYTLEPNEIDGPDAKPYLILSHTWGDEEVTFKEFTKYLNTAVEKKGFDKIRGICQIALDHGYNYVWVDTCCIDKSSSAELTESINSMFYWYSKADRCIAYLYDLQPSSGSFHPSKDELRRCRWFTRGWTLQELIAPSDVVFYDRTWKPRGSKNELCDVIHAITDIDKDTLMWPGKLPRIPIARKMAWAANRNSTRIEDKAYSLLGLFGIFMPLIYGERERAFIRLQELIAQKTNDMSLFAWRDIHYDRSQTEYSGLFANDPSWFTECTTIARIYDPVIPSPSWIMTNAGIEITTALDWSEISQGYRLYLHCTYSGVDADQDDDPLVLSIWLRKTSSGFVRYKPNEVCLQSQSKTRFGYSSLLSIATSLTQRELSDVVRFYHPQSHLLNSAISFSWKDVASPELVCHQTYHPQHLWDHQQRCFFTSSHSRFIGLVELQISNAWGNQEWKRTCWILCGLMMPTISQFSEWAETSEAGLRPWVMVIKQNDDGSLGGLEGHKYGDLLDPFRLSTIGHKLRARFGSEPPTAGDCVLRYDAQRCLEVSALILSVSEQLQKGRTIEVIIVKSTIS</sequence>
<name>A0AAN7BLW1_9PEZI</name>
<organism evidence="3 4">
    <name type="scientific">Podospora fimiseda</name>
    <dbReference type="NCBI Taxonomy" id="252190"/>
    <lineage>
        <taxon>Eukaryota</taxon>
        <taxon>Fungi</taxon>
        <taxon>Dikarya</taxon>
        <taxon>Ascomycota</taxon>
        <taxon>Pezizomycotina</taxon>
        <taxon>Sordariomycetes</taxon>
        <taxon>Sordariomycetidae</taxon>
        <taxon>Sordariales</taxon>
        <taxon>Podosporaceae</taxon>
        <taxon>Podospora</taxon>
    </lineage>
</organism>
<dbReference type="PANTHER" id="PTHR10622">
    <property type="entry name" value="HET DOMAIN-CONTAINING PROTEIN"/>
    <property type="match status" value="1"/>
</dbReference>
<dbReference type="PANTHER" id="PTHR10622:SF12">
    <property type="entry name" value="HET DOMAIN-CONTAINING PROTEIN"/>
    <property type="match status" value="1"/>
</dbReference>
<reference evidence="3" key="2">
    <citation type="submission" date="2023-05" db="EMBL/GenBank/DDBJ databases">
        <authorList>
            <consortium name="Lawrence Berkeley National Laboratory"/>
            <person name="Steindorff A."/>
            <person name="Hensen N."/>
            <person name="Bonometti L."/>
            <person name="Westerberg I."/>
            <person name="Brannstrom I.O."/>
            <person name="Guillou S."/>
            <person name="Cros-Aarteil S."/>
            <person name="Calhoun S."/>
            <person name="Haridas S."/>
            <person name="Kuo A."/>
            <person name="Mondo S."/>
            <person name="Pangilinan J."/>
            <person name="Riley R."/>
            <person name="Labutti K."/>
            <person name="Andreopoulos B."/>
            <person name="Lipzen A."/>
            <person name="Chen C."/>
            <person name="Yanf M."/>
            <person name="Daum C."/>
            <person name="Ng V."/>
            <person name="Clum A."/>
            <person name="Ohm R."/>
            <person name="Martin F."/>
            <person name="Silar P."/>
            <person name="Natvig D."/>
            <person name="Lalanne C."/>
            <person name="Gautier V."/>
            <person name="Ament-Velasquez S.L."/>
            <person name="Kruys A."/>
            <person name="Hutchinson M.I."/>
            <person name="Powell A.J."/>
            <person name="Barry K."/>
            <person name="Miller A.N."/>
            <person name="Grigoriev I.V."/>
            <person name="Debuchy R."/>
            <person name="Gladieux P."/>
            <person name="Thoren M.H."/>
            <person name="Johannesson H."/>
        </authorList>
    </citation>
    <scope>NUCLEOTIDE SEQUENCE</scope>
    <source>
        <strain evidence="3">CBS 990.96</strain>
    </source>
</reference>
<gene>
    <name evidence="3" type="ORF">QBC38DRAFT_253598</name>
</gene>
<evidence type="ECO:0000259" key="2">
    <source>
        <dbReference type="Pfam" id="PF26640"/>
    </source>
</evidence>